<organism evidence="2 3">
    <name type="scientific">Mya arenaria</name>
    <name type="common">Soft-shell clam</name>
    <dbReference type="NCBI Taxonomy" id="6604"/>
    <lineage>
        <taxon>Eukaryota</taxon>
        <taxon>Metazoa</taxon>
        <taxon>Spiralia</taxon>
        <taxon>Lophotrochozoa</taxon>
        <taxon>Mollusca</taxon>
        <taxon>Bivalvia</taxon>
        <taxon>Autobranchia</taxon>
        <taxon>Heteroconchia</taxon>
        <taxon>Euheterodonta</taxon>
        <taxon>Imparidentia</taxon>
        <taxon>Neoheterodontei</taxon>
        <taxon>Myida</taxon>
        <taxon>Myoidea</taxon>
        <taxon>Myidae</taxon>
        <taxon>Mya</taxon>
    </lineage>
</organism>
<dbReference type="Gene3D" id="3.40.50.1820">
    <property type="entry name" value="alpha/beta hydrolase"/>
    <property type="match status" value="2"/>
</dbReference>
<dbReference type="EMBL" id="CP111025">
    <property type="protein sequence ID" value="WAR25514.1"/>
    <property type="molecule type" value="Genomic_DNA"/>
</dbReference>
<reference evidence="2" key="1">
    <citation type="submission" date="2022-11" db="EMBL/GenBank/DDBJ databases">
        <title>Centuries of genome instability and evolution in soft-shell clam transmissible cancer (bioRxiv).</title>
        <authorList>
            <person name="Hart S.F.M."/>
            <person name="Yonemitsu M.A."/>
            <person name="Giersch R.M."/>
            <person name="Beal B.F."/>
            <person name="Arriagada G."/>
            <person name="Davis B.W."/>
            <person name="Ostrander E.A."/>
            <person name="Goff S.P."/>
            <person name="Metzger M.J."/>
        </authorList>
    </citation>
    <scope>NUCLEOTIDE SEQUENCE</scope>
    <source>
        <strain evidence="2">MELC-2E11</strain>
        <tissue evidence="2">Siphon/mantle</tissue>
    </source>
</reference>
<name>A0ABY7FW58_MYAAR</name>
<accession>A0ABY7FW58</accession>
<dbReference type="InterPro" id="IPR022742">
    <property type="entry name" value="Hydrolase_4"/>
</dbReference>
<sequence>MASKLPETKLQNEKGLKLYCRYWNEDEQQEKTDIKGLVLIVHGYCEHCLFYTELAELLKKQGFYVFSHDHVGHGQSDGDRAHIHSFDEWGVAMLDALMRIKSSFPEIQWPFLILHGTKDALCELEGSQLMYDKASSTDKKLKRT</sequence>
<gene>
    <name evidence="2" type="ORF">MAR_011218</name>
</gene>
<evidence type="ECO:0000313" key="3">
    <source>
        <dbReference type="Proteomes" id="UP001164746"/>
    </source>
</evidence>
<dbReference type="Proteomes" id="UP001164746">
    <property type="component" value="Chromosome 14"/>
</dbReference>
<keyword evidence="3" id="KW-1185">Reference proteome</keyword>
<feature type="domain" description="Serine aminopeptidase S33" evidence="1">
    <location>
        <begin position="33"/>
        <end position="89"/>
    </location>
</feature>
<dbReference type="InterPro" id="IPR029058">
    <property type="entry name" value="AB_hydrolase_fold"/>
</dbReference>
<proteinExistence type="predicted"/>
<dbReference type="InterPro" id="IPR051044">
    <property type="entry name" value="MAG_DAG_Lipase"/>
</dbReference>
<evidence type="ECO:0000259" key="1">
    <source>
        <dbReference type="Pfam" id="PF12146"/>
    </source>
</evidence>
<dbReference type="PANTHER" id="PTHR11614">
    <property type="entry name" value="PHOSPHOLIPASE-RELATED"/>
    <property type="match status" value="1"/>
</dbReference>
<evidence type="ECO:0000313" key="2">
    <source>
        <dbReference type="EMBL" id="WAR25514.1"/>
    </source>
</evidence>
<dbReference type="SUPFAM" id="SSF53474">
    <property type="entry name" value="alpha/beta-Hydrolases"/>
    <property type="match status" value="1"/>
</dbReference>
<dbReference type="Pfam" id="PF12146">
    <property type="entry name" value="Hydrolase_4"/>
    <property type="match status" value="1"/>
</dbReference>
<protein>
    <submittedName>
        <fullName evidence="2">MGLL-like protein</fullName>
    </submittedName>
</protein>